<evidence type="ECO:0000313" key="2">
    <source>
        <dbReference type="Proteomes" id="UP000825367"/>
    </source>
</evidence>
<evidence type="ECO:0000313" key="1">
    <source>
        <dbReference type="EMBL" id="QYL18673.1"/>
    </source>
</evidence>
<keyword evidence="2" id="KW-1185">Reference proteome</keyword>
<organism evidence="1 2">
    <name type="scientific">Mycolicibacterium pallens</name>
    <dbReference type="NCBI Taxonomy" id="370524"/>
    <lineage>
        <taxon>Bacteria</taxon>
        <taxon>Bacillati</taxon>
        <taxon>Actinomycetota</taxon>
        <taxon>Actinomycetes</taxon>
        <taxon>Mycobacteriales</taxon>
        <taxon>Mycobacteriaceae</taxon>
        <taxon>Mycolicibacterium</taxon>
    </lineage>
</organism>
<sequence>MSAIPATAEPWAPTAVEQRYLTDVDQYLTRPRPPDPFVLQLGYQACQVRRGGGSSDEAKVAVWKTWASSGLGLPSGAVVGSLIHVAVDNLCPEVGYP</sequence>
<dbReference type="RefSeq" id="WP_164520043.1">
    <property type="nucleotide sequence ID" value="NZ_BAAAVX010000034.1"/>
</dbReference>
<reference evidence="1 2" key="1">
    <citation type="submission" date="2021-07" db="EMBL/GenBank/DDBJ databases">
        <title>Whole genome sequencing of non-tuberculosis mycobacteria type-strains.</title>
        <authorList>
            <person name="Igarashi Y."/>
            <person name="Osugi A."/>
            <person name="Mitarai S."/>
        </authorList>
    </citation>
    <scope>NUCLEOTIDE SEQUENCE [LARGE SCALE GENOMIC DNA]</scope>
    <source>
        <strain evidence="1 2">JCM 16370</strain>
    </source>
</reference>
<accession>A0ABX8VLK8</accession>
<proteinExistence type="predicted"/>
<dbReference type="EMBL" id="CP080333">
    <property type="protein sequence ID" value="QYL18673.1"/>
    <property type="molecule type" value="Genomic_DNA"/>
</dbReference>
<name>A0ABX8VLK8_9MYCO</name>
<dbReference type="Proteomes" id="UP000825367">
    <property type="component" value="Chromosome"/>
</dbReference>
<protein>
    <submittedName>
        <fullName evidence="1">DUF732 domain-containing protein</fullName>
    </submittedName>
</protein>
<gene>
    <name evidence="1" type="ORF">K0O64_09360</name>
</gene>